<evidence type="ECO:0000313" key="2">
    <source>
        <dbReference type="EMBL" id="SDE19237.1"/>
    </source>
</evidence>
<dbReference type="Pfam" id="PF09946">
    <property type="entry name" value="DUF2178"/>
    <property type="match status" value="1"/>
</dbReference>
<protein>
    <recommendedName>
        <fullName evidence="4">DUF2178 domain-containing protein</fullName>
    </recommendedName>
</protein>
<evidence type="ECO:0000313" key="3">
    <source>
        <dbReference type="Proteomes" id="UP000183507"/>
    </source>
</evidence>
<dbReference type="InterPro" id="IPR019235">
    <property type="entry name" value="DUF2178_TM"/>
</dbReference>
<dbReference type="EMBL" id="FMZR01000016">
    <property type="protein sequence ID" value="SDE19237.1"/>
    <property type="molecule type" value="Genomic_DNA"/>
</dbReference>
<keyword evidence="1" id="KW-0472">Membrane</keyword>
<accession>A0A1G7AXD6</accession>
<dbReference type="AlphaFoldDB" id="A0A1G7AXD6"/>
<keyword evidence="1" id="KW-1133">Transmembrane helix</keyword>
<name>A0A1G7AXD6_9BACI</name>
<gene>
    <name evidence="2" type="ORF">SAMN04487767_11644</name>
</gene>
<sequence>MKNRSKELYLCSFAIIAIGFIEIIFDHTEANFAEGFYLGNLKILTGAIFIIFALVSQTRSNANRKQLERELSKEYDERDDLIEGKASQFTMSILMLMIILMMFLSGWIIIPINAGLFLILICCLITKTLAKKYYSCVL</sequence>
<dbReference type="Proteomes" id="UP000183507">
    <property type="component" value="Unassembled WGS sequence"/>
</dbReference>
<dbReference type="RefSeq" id="WP_074651513.1">
    <property type="nucleotide sequence ID" value="NZ_FMZR01000016.1"/>
</dbReference>
<organism evidence="2 3">
    <name type="scientific">Bacillus wiedmannii</name>
    <dbReference type="NCBI Taxonomy" id="1890302"/>
    <lineage>
        <taxon>Bacteria</taxon>
        <taxon>Bacillati</taxon>
        <taxon>Bacillota</taxon>
        <taxon>Bacilli</taxon>
        <taxon>Bacillales</taxon>
        <taxon>Bacillaceae</taxon>
        <taxon>Bacillus</taxon>
        <taxon>Bacillus cereus group</taxon>
    </lineage>
</organism>
<evidence type="ECO:0000256" key="1">
    <source>
        <dbReference type="SAM" id="Phobius"/>
    </source>
</evidence>
<proteinExistence type="predicted"/>
<reference evidence="3" key="1">
    <citation type="submission" date="2016-10" db="EMBL/GenBank/DDBJ databases">
        <authorList>
            <person name="Varghese N."/>
        </authorList>
    </citation>
    <scope>NUCLEOTIDE SEQUENCE [LARGE SCALE GENOMIC DNA]</scope>
    <source>
        <strain evidence="3">KPR-7A</strain>
    </source>
</reference>
<feature type="transmembrane region" description="Helical" evidence="1">
    <location>
        <begin position="37"/>
        <end position="55"/>
    </location>
</feature>
<feature type="transmembrane region" description="Helical" evidence="1">
    <location>
        <begin position="7"/>
        <end position="25"/>
    </location>
</feature>
<evidence type="ECO:0008006" key="4">
    <source>
        <dbReference type="Google" id="ProtNLM"/>
    </source>
</evidence>
<keyword evidence="1" id="KW-0812">Transmembrane</keyword>